<proteinExistence type="inferred from homology"/>
<evidence type="ECO:0000259" key="4">
    <source>
        <dbReference type="PROSITE" id="PS50936"/>
    </source>
</evidence>
<keyword evidence="3" id="KW-0479">Metal-binding</keyword>
<evidence type="ECO:0000256" key="1">
    <source>
        <dbReference type="ARBA" id="ARBA00022741"/>
    </source>
</evidence>
<feature type="domain" description="CP-type G" evidence="5">
    <location>
        <begin position="77"/>
        <end position="239"/>
    </location>
</feature>
<dbReference type="CDD" id="cd01854">
    <property type="entry name" value="YjeQ_EngC"/>
    <property type="match status" value="1"/>
</dbReference>
<dbReference type="Gene3D" id="1.10.40.50">
    <property type="entry name" value="Probable gtpase engc, domain 3"/>
    <property type="match status" value="1"/>
</dbReference>
<dbReference type="PATRIC" id="fig|1497955.3.peg.868"/>
<dbReference type="Gene3D" id="3.40.50.300">
    <property type="entry name" value="P-loop containing nucleotide triphosphate hydrolases"/>
    <property type="match status" value="1"/>
</dbReference>
<feature type="binding site" evidence="3">
    <location>
        <begin position="126"/>
        <end position="129"/>
    </location>
    <ligand>
        <name>GTP</name>
        <dbReference type="ChEBI" id="CHEBI:37565"/>
    </ligand>
</feature>
<dbReference type="NCBIfam" id="TIGR00157">
    <property type="entry name" value="ribosome small subunit-dependent GTPase A"/>
    <property type="match status" value="1"/>
</dbReference>
<feature type="binding site" evidence="3">
    <location>
        <begin position="182"/>
        <end position="190"/>
    </location>
    <ligand>
        <name>GTP</name>
        <dbReference type="ChEBI" id="CHEBI:37565"/>
    </ligand>
</feature>
<feature type="domain" description="EngC GTPase" evidence="4">
    <location>
        <begin position="86"/>
        <end position="237"/>
    </location>
</feature>
<dbReference type="PROSITE" id="PS51721">
    <property type="entry name" value="G_CP"/>
    <property type="match status" value="1"/>
</dbReference>
<evidence type="ECO:0000313" key="7">
    <source>
        <dbReference type="Proteomes" id="UP000070080"/>
    </source>
</evidence>
<dbReference type="GO" id="GO:0005525">
    <property type="term" value="F:GTP binding"/>
    <property type="evidence" value="ECO:0007669"/>
    <property type="project" value="UniProtKB-UniRule"/>
</dbReference>
<keyword evidence="3" id="KW-0694">RNA-binding</keyword>
<dbReference type="PANTHER" id="PTHR32120:SF11">
    <property type="entry name" value="SMALL RIBOSOMAL SUBUNIT BIOGENESIS GTPASE RSGA 1, MITOCHONDRIAL-RELATED"/>
    <property type="match status" value="1"/>
</dbReference>
<comment type="function">
    <text evidence="3">One of several proteins that assist in the late maturation steps of the functional core of the 30S ribosomal subunit. Helps release RbfA from mature subunits. May play a role in the assembly of ribosomal proteins into the subunit. Circularly permuted GTPase that catalyzes slow GTP hydrolysis, GTPase activity is stimulated by the 30S ribosomal subunit.</text>
</comment>
<comment type="cofactor">
    <cofactor evidence="3">
        <name>Zn(2+)</name>
        <dbReference type="ChEBI" id="CHEBI:29105"/>
    </cofactor>
    <text evidence="3">Binds 1 zinc ion per subunit.</text>
</comment>
<dbReference type="PANTHER" id="PTHR32120">
    <property type="entry name" value="SMALL RIBOSOMAL SUBUNIT BIOGENESIS GTPASE RSGA"/>
    <property type="match status" value="1"/>
</dbReference>
<evidence type="ECO:0000256" key="2">
    <source>
        <dbReference type="ARBA" id="ARBA00023134"/>
    </source>
</evidence>
<dbReference type="InterPro" id="IPR027417">
    <property type="entry name" value="P-loop_NTPase"/>
</dbReference>
<protein>
    <recommendedName>
        <fullName evidence="3">Small ribosomal subunit biogenesis GTPase RsgA</fullName>
        <ecNumber evidence="3">3.6.1.-</ecNumber>
    </recommendedName>
</protein>
<keyword evidence="3" id="KW-0378">Hydrolase</keyword>
<comment type="subcellular location">
    <subcellularLocation>
        <location evidence="3">Cytoplasm</location>
    </subcellularLocation>
</comment>
<dbReference type="GO" id="GO:0019843">
    <property type="term" value="F:rRNA binding"/>
    <property type="evidence" value="ECO:0007669"/>
    <property type="project" value="UniProtKB-KW"/>
</dbReference>
<dbReference type="GO" id="GO:0003924">
    <property type="term" value="F:GTPase activity"/>
    <property type="evidence" value="ECO:0007669"/>
    <property type="project" value="UniProtKB-UniRule"/>
</dbReference>
<dbReference type="GO" id="GO:0042274">
    <property type="term" value="P:ribosomal small subunit biogenesis"/>
    <property type="evidence" value="ECO:0007669"/>
    <property type="project" value="UniProtKB-UniRule"/>
</dbReference>
<dbReference type="PROSITE" id="PS50936">
    <property type="entry name" value="ENGC_GTPASE"/>
    <property type="match status" value="1"/>
</dbReference>
<feature type="binding site" evidence="3">
    <location>
        <position position="278"/>
    </location>
    <ligand>
        <name>Zn(2+)</name>
        <dbReference type="ChEBI" id="CHEBI:29105"/>
    </ligand>
</feature>
<feature type="binding site" evidence="3">
    <location>
        <position position="265"/>
    </location>
    <ligand>
        <name>Zn(2+)</name>
        <dbReference type="ChEBI" id="CHEBI:29105"/>
    </ligand>
</feature>
<dbReference type="AlphaFoldDB" id="A0A133YAD8"/>
<feature type="binding site" evidence="3">
    <location>
        <position position="272"/>
    </location>
    <ligand>
        <name>Zn(2+)</name>
        <dbReference type="ChEBI" id="CHEBI:29105"/>
    </ligand>
</feature>
<reference evidence="7" key="1">
    <citation type="submission" date="2016-01" db="EMBL/GenBank/DDBJ databases">
        <authorList>
            <person name="Mitreva M."/>
            <person name="Pepin K.H."/>
            <person name="Mihindukulasuriya K.A."/>
            <person name="Fulton R."/>
            <person name="Fronick C."/>
            <person name="O'Laughlin M."/>
            <person name="Miner T."/>
            <person name="Herter B."/>
            <person name="Rosa B.A."/>
            <person name="Cordes M."/>
            <person name="Tomlinson C."/>
            <person name="Wollam A."/>
            <person name="Palsikar V.B."/>
            <person name="Mardis E.R."/>
            <person name="Wilson R.K."/>
        </authorList>
    </citation>
    <scope>NUCLEOTIDE SEQUENCE [LARGE SCALE GENOMIC DNA]</scope>
    <source>
        <strain evidence="7">KA00274</strain>
    </source>
</reference>
<dbReference type="GO" id="GO:0046872">
    <property type="term" value="F:metal ion binding"/>
    <property type="evidence" value="ECO:0007669"/>
    <property type="project" value="UniProtKB-KW"/>
</dbReference>
<dbReference type="Proteomes" id="UP000070080">
    <property type="component" value="Unassembled WGS sequence"/>
</dbReference>
<comment type="similarity">
    <text evidence="3">Belongs to the TRAFAC class YlqF/YawG GTPase family. RsgA subfamily.</text>
</comment>
<feature type="binding site" evidence="3">
    <location>
        <position position="270"/>
    </location>
    <ligand>
        <name>Zn(2+)</name>
        <dbReference type="ChEBI" id="CHEBI:29105"/>
    </ligand>
</feature>
<organism evidence="6 7">
    <name type="scientific">Amygdalobacter nucleatus</name>
    <dbReference type="NCBI Taxonomy" id="3029274"/>
    <lineage>
        <taxon>Bacteria</taxon>
        <taxon>Bacillati</taxon>
        <taxon>Bacillota</taxon>
        <taxon>Clostridia</taxon>
        <taxon>Eubacteriales</taxon>
        <taxon>Oscillospiraceae</taxon>
        <taxon>Amygdalobacter</taxon>
    </lineage>
</organism>
<comment type="subunit">
    <text evidence="3">Monomer. Associates with 30S ribosomal subunit, binds 16S rRNA.</text>
</comment>
<dbReference type="EMBL" id="LSCV01000031">
    <property type="protein sequence ID" value="KXB40087.1"/>
    <property type="molecule type" value="Genomic_DNA"/>
</dbReference>
<keyword evidence="3" id="KW-0963">Cytoplasm</keyword>
<dbReference type="GO" id="GO:0005737">
    <property type="term" value="C:cytoplasm"/>
    <property type="evidence" value="ECO:0007669"/>
    <property type="project" value="UniProtKB-SubCell"/>
</dbReference>
<dbReference type="InterPro" id="IPR030378">
    <property type="entry name" value="G_CP_dom"/>
</dbReference>
<dbReference type="SUPFAM" id="SSF52540">
    <property type="entry name" value="P-loop containing nucleoside triphosphate hydrolases"/>
    <property type="match status" value="1"/>
</dbReference>
<evidence type="ECO:0000313" key="6">
    <source>
        <dbReference type="EMBL" id="KXB40087.1"/>
    </source>
</evidence>
<evidence type="ECO:0000259" key="5">
    <source>
        <dbReference type="PROSITE" id="PS51721"/>
    </source>
</evidence>
<evidence type="ECO:0000256" key="3">
    <source>
        <dbReference type="HAMAP-Rule" id="MF_01820"/>
    </source>
</evidence>
<keyword evidence="2 3" id="KW-0342">GTP-binding</keyword>
<comment type="caution">
    <text evidence="6">The sequence shown here is derived from an EMBL/GenBank/DDBJ whole genome shotgun (WGS) entry which is preliminary data.</text>
</comment>
<dbReference type="EC" id="3.6.1.-" evidence="3"/>
<dbReference type="STRING" id="1497955.HMPREF1872_00897"/>
<sequence>MVLAVKQAENITSQAFISKSDKGSFTIITNDDLALTAAVQGKLRYHGKKLCVGDEVEYVKTDLADTEVLIVGVKERQNSLLRPPLANLDELWLLVSIAEPEVNFCQVDQVICQAALRKINLRLILTKADLDLGQTEALSLLNYFQSAFPSLLISTKQAKLADLQALISPNSPLAGYKVALTGLSGVGKSSLLNALLGDEYMLTQELSQKLKRGKQTTRHCQFFACGSLWLADTPGFSALDIKRLHLKAKDAILAYPDLKALATGCYFNDCQHVNEPNCAVKAKCTSGILQARWQNYCTFQKFLQNEEGQYVY</sequence>
<keyword evidence="7" id="KW-1185">Reference proteome</keyword>
<keyword evidence="3" id="KW-0690">Ribosome biogenesis</keyword>
<dbReference type="Pfam" id="PF03193">
    <property type="entry name" value="RsgA_GTPase"/>
    <property type="match status" value="1"/>
</dbReference>
<accession>A0A133YAD8</accession>
<name>A0A133YAD8_9FIRM</name>
<dbReference type="HAMAP" id="MF_01820">
    <property type="entry name" value="GTPase_RsgA"/>
    <property type="match status" value="1"/>
</dbReference>
<dbReference type="InterPro" id="IPR004881">
    <property type="entry name" value="Ribosome_biogen_GTPase_RsgA"/>
</dbReference>
<dbReference type="InterPro" id="IPR010914">
    <property type="entry name" value="RsgA_GTPase_dom"/>
</dbReference>
<keyword evidence="3" id="KW-0862">Zinc</keyword>
<dbReference type="OrthoDB" id="9809485at2"/>
<gene>
    <name evidence="3" type="primary">rsgA</name>
    <name evidence="6" type="ORF">HMPREF1872_00897</name>
</gene>
<keyword evidence="1 3" id="KW-0547">Nucleotide-binding</keyword>
<keyword evidence="3" id="KW-0699">rRNA-binding</keyword>